<feature type="transmembrane region" description="Helical" evidence="6">
    <location>
        <begin position="108"/>
        <end position="131"/>
    </location>
</feature>
<dbReference type="RefSeq" id="WP_251611571.1">
    <property type="nucleotide sequence ID" value="NZ_JAMQJY010000006.1"/>
</dbReference>
<keyword evidence="5 6" id="KW-0472">Membrane</keyword>
<evidence type="ECO:0000313" key="8">
    <source>
        <dbReference type="Proteomes" id="UP001203665"/>
    </source>
</evidence>
<keyword evidence="3 6" id="KW-0812">Transmembrane</keyword>
<protein>
    <submittedName>
        <fullName evidence="7">LysE family translocator</fullName>
    </submittedName>
</protein>
<keyword evidence="8" id="KW-1185">Reference proteome</keyword>
<dbReference type="PANTHER" id="PTHR30086:SF6">
    <property type="entry name" value="AMINO ACID EFFLUX PROTEIN YCGF-RELATED"/>
    <property type="match status" value="1"/>
</dbReference>
<dbReference type="InterPro" id="IPR001123">
    <property type="entry name" value="LeuE-type"/>
</dbReference>
<reference evidence="7" key="1">
    <citation type="submission" date="2022-06" db="EMBL/GenBank/DDBJ databases">
        <title>Alkalicoccobacillus porphyridii sp. nov., isolated from a marine red alga, Porphyridium purpureum and reclassification of Shouchella plakortidis and Shouchella gibsonii as Alkalicoccobacillus plakortidis comb. nov. and Alkalicoccobacillus gibsonii comb. nov.</title>
        <authorList>
            <person name="Kim K.H."/>
            <person name="Lee J.K."/>
            <person name="Han D.M."/>
            <person name="Baek J.H."/>
            <person name="Jeon C.O."/>
        </authorList>
    </citation>
    <scope>NUCLEOTIDE SEQUENCE</scope>
    <source>
        <strain evidence="7">DSM 19153</strain>
    </source>
</reference>
<dbReference type="PANTHER" id="PTHR30086">
    <property type="entry name" value="ARGININE EXPORTER PROTEIN ARGO"/>
    <property type="match status" value="1"/>
</dbReference>
<comment type="caution">
    <text evidence="7">The sequence shown here is derived from an EMBL/GenBank/DDBJ whole genome shotgun (WGS) entry which is preliminary data.</text>
</comment>
<evidence type="ECO:0000256" key="4">
    <source>
        <dbReference type="ARBA" id="ARBA00022989"/>
    </source>
</evidence>
<keyword evidence="2" id="KW-1003">Cell membrane</keyword>
<feature type="transmembrane region" description="Helical" evidence="6">
    <location>
        <begin position="151"/>
        <end position="174"/>
    </location>
</feature>
<sequence>MITAISAIILGISLAAPVGPICLEIINRTLRNGFLGGIAVGIGGMTADALFMTTIYFGLGSLLTHEITQLCLYLCGCLFLAYLSIRTFQKAPQSLWKDRHLNRPKKTIFWNCFYTGLMIALINPINIMFWFGIYGSVLSELIQQSSDSVILWHSLLIFTGILLWNMNLSFLTHFSSFLMKPKVLKWLNFTAASMLAYFSIHFGIQFYHLISV</sequence>
<feature type="transmembrane region" description="Helical" evidence="6">
    <location>
        <begin position="67"/>
        <end position="88"/>
    </location>
</feature>
<dbReference type="Pfam" id="PF01810">
    <property type="entry name" value="LysE"/>
    <property type="match status" value="1"/>
</dbReference>
<accession>A0ABT0XPD1</accession>
<dbReference type="Proteomes" id="UP001203665">
    <property type="component" value="Unassembled WGS sequence"/>
</dbReference>
<feature type="transmembrane region" description="Helical" evidence="6">
    <location>
        <begin position="186"/>
        <end position="210"/>
    </location>
</feature>
<proteinExistence type="predicted"/>
<evidence type="ECO:0000256" key="6">
    <source>
        <dbReference type="SAM" id="Phobius"/>
    </source>
</evidence>
<evidence type="ECO:0000256" key="3">
    <source>
        <dbReference type="ARBA" id="ARBA00022692"/>
    </source>
</evidence>
<gene>
    <name evidence="7" type="ORF">NDM98_21690</name>
</gene>
<feature type="transmembrane region" description="Helical" evidence="6">
    <location>
        <begin position="33"/>
        <end position="55"/>
    </location>
</feature>
<evidence type="ECO:0000256" key="2">
    <source>
        <dbReference type="ARBA" id="ARBA00022475"/>
    </source>
</evidence>
<evidence type="ECO:0000313" key="7">
    <source>
        <dbReference type="EMBL" id="MCM2677771.1"/>
    </source>
</evidence>
<feature type="transmembrane region" description="Helical" evidence="6">
    <location>
        <begin position="6"/>
        <end position="26"/>
    </location>
</feature>
<comment type="subcellular location">
    <subcellularLocation>
        <location evidence="1">Cell membrane</location>
        <topology evidence="1">Multi-pass membrane protein</topology>
    </subcellularLocation>
</comment>
<dbReference type="EMBL" id="JAMQJY010000006">
    <property type="protein sequence ID" value="MCM2677771.1"/>
    <property type="molecule type" value="Genomic_DNA"/>
</dbReference>
<name>A0ABT0XPD1_9BACI</name>
<keyword evidence="4 6" id="KW-1133">Transmembrane helix</keyword>
<evidence type="ECO:0000256" key="1">
    <source>
        <dbReference type="ARBA" id="ARBA00004651"/>
    </source>
</evidence>
<evidence type="ECO:0000256" key="5">
    <source>
        <dbReference type="ARBA" id="ARBA00023136"/>
    </source>
</evidence>
<organism evidence="7 8">
    <name type="scientific">Alkalicoccobacillus plakortidis</name>
    <dbReference type="NCBI Taxonomy" id="444060"/>
    <lineage>
        <taxon>Bacteria</taxon>
        <taxon>Bacillati</taxon>
        <taxon>Bacillota</taxon>
        <taxon>Bacilli</taxon>
        <taxon>Bacillales</taxon>
        <taxon>Bacillaceae</taxon>
        <taxon>Alkalicoccobacillus</taxon>
    </lineage>
</organism>